<dbReference type="InterPro" id="IPR012259">
    <property type="entry name" value="DHFR"/>
</dbReference>
<evidence type="ECO:0000313" key="10">
    <source>
        <dbReference type="EMBL" id="MFC6386974.1"/>
    </source>
</evidence>
<feature type="domain" description="DHFR" evidence="9">
    <location>
        <begin position="1"/>
        <end position="160"/>
    </location>
</feature>
<dbReference type="CDD" id="cd00209">
    <property type="entry name" value="DHFR"/>
    <property type="match status" value="1"/>
</dbReference>
<comment type="caution">
    <text evidence="10">The sequence shown here is derived from an EMBL/GenBank/DDBJ whole genome shotgun (WGS) entry which is preliminary data.</text>
</comment>
<dbReference type="Gene3D" id="3.40.430.10">
    <property type="entry name" value="Dihydrofolate Reductase, subunit A"/>
    <property type="match status" value="1"/>
</dbReference>
<evidence type="ECO:0000256" key="4">
    <source>
        <dbReference type="ARBA" id="ARBA00022563"/>
    </source>
</evidence>
<proteinExistence type="inferred from homology"/>
<evidence type="ECO:0000256" key="2">
    <source>
        <dbReference type="ARBA" id="ARBA00009539"/>
    </source>
</evidence>
<dbReference type="EMBL" id="JBHSTQ010000009">
    <property type="protein sequence ID" value="MFC6386974.1"/>
    <property type="molecule type" value="Genomic_DNA"/>
</dbReference>
<keyword evidence="4 7" id="KW-0554">One-carbon metabolism</keyword>
<dbReference type="InterPro" id="IPR024072">
    <property type="entry name" value="DHFR-like_dom_sf"/>
</dbReference>
<comment type="catalytic activity">
    <reaction evidence="7">
        <text>(6S)-5,6,7,8-tetrahydrofolate + NADP(+) = 7,8-dihydrofolate + NADPH + H(+)</text>
        <dbReference type="Rhea" id="RHEA:15009"/>
        <dbReference type="ChEBI" id="CHEBI:15378"/>
        <dbReference type="ChEBI" id="CHEBI:57451"/>
        <dbReference type="ChEBI" id="CHEBI:57453"/>
        <dbReference type="ChEBI" id="CHEBI:57783"/>
        <dbReference type="ChEBI" id="CHEBI:58349"/>
        <dbReference type="EC" id="1.5.1.3"/>
    </reaction>
</comment>
<evidence type="ECO:0000256" key="1">
    <source>
        <dbReference type="ARBA" id="ARBA00004903"/>
    </source>
</evidence>
<dbReference type="PROSITE" id="PS00075">
    <property type="entry name" value="DHFR_1"/>
    <property type="match status" value="1"/>
</dbReference>
<dbReference type="Proteomes" id="UP001596267">
    <property type="component" value="Unassembled WGS sequence"/>
</dbReference>
<comment type="function">
    <text evidence="7">Key enzyme in folate metabolism. Catalyzes an essential reaction for de novo glycine and purine synthesis, and for DNA precursor synthesis.</text>
</comment>
<evidence type="ECO:0000256" key="7">
    <source>
        <dbReference type="PIRNR" id="PIRNR000194"/>
    </source>
</evidence>
<dbReference type="PANTHER" id="PTHR48069:SF3">
    <property type="entry name" value="DIHYDROFOLATE REDUCTASE"/>
    <property type="match status" value="1"/>
</dbReference>
<dbReference type="PRINTS" id="PR00070">
    <property type="entry name" value="DHFR"/>
</dbReference>
<dbReference type="PROSITE" id="PS51330">
    <property type="entry name" value="DHFR_2"/>
    <property type="match status" value="1"/>
</dbReference>
<organism evidence="10 11">
    <name type="scientific">Sporolactobacillus kofuensis</name>
    <dbReference type="NCBI Taxonomy" id="269672"/>
    <lineage>
        <taxon>Bacteria</taxon>
        <taxon>Bacillati</taxon>
        <taxon>Bacillota</taxon>
        <taxon>Bacilli</taxon>
        <taxon>Bacillales</taxon>
        <taxon>Sporolactobacillaceae</taxon>
        <taxon>Sporolactobacillus</taxon>
    </lineage>
</organism>
<evidence type="ECO:0000256" key="8">
    <source>
        <dbReference type="RuleBase" id="RU004474"/>
    </source>
</evidence>
<keyword evidence="5 7" id="KW-0521">NADP</keyword>
<dbReference type="InterPro" id="IPR001796">
    <property type="entry name" value="DHFR_dom"/>
</dbReference>
<reference evidence="11" key="1">
    <citation type="journal article" date="2019" name="Int. J. Syst. Evol. Microbiol.">
        <title>The Global Catalogue of Microorganisms (GCM) 10K type strain sequencing project: providing services to taxonomists for standard genome sequencing and annotation.</title>
        <authorList>
            <consortium name="The Broad Institute Genomics Platform"/>
            <consortium name="The Broad Institute Genome Sequencing Center for Infectious Disease"/>
            <person name="Wu L."/>
            <person name="Ma J."/>
        </authorList>
    </citation>
    <scope>NUCLEOTIDE SEQUENCE [LARGE SCALE GENOMIC DNA]</scope>
    <source>
        <strain evidence="11">CCUG 42001</strain>
    </source>
</reference>
<evidence type="ECO:0000259" key="9">
    <source>
        <dbReference type="PROSITE" id="PS51330"/>
    </source>
</evidence>
<dbReference type="PIRSF" id="PIRSF000194">
    <property type="entry name" value="DHFR"/>
    <property type="match status" value="1"/>
</dbReference>
<comment type="similarity">
    <text evidence="2 7 8">Belongs to the dihydrofolate reductase family.</text>
</comment>
<keyword evidence="6 7" id="KW-0560">Oxidoreductase</keyword>
<dbReference type="Pfam" id="PF00186">
    <property type="entry name" value="DHFR_1"/>
    <property type="match status" value="1"/>
</dbReference>
<name>A0ABW1WIB6_9BACL</name>
<dbReference type="SUPFAM" id="SSF53597">
    <property type="entry name" value="Dihydrofolate reductase-like"/>
    <property type="match status" value="1"/>
</dbReference>
<dbReference type="InterPro" id="IPR017925">
    <property type="entry name" value="DHFR_CS"/>
</dbReference>
<evidence type="ECO:0000256" key="3">
    <source>
        <dbReference type="ARBA" id="ARBA00012856"/>
    </source>
</evidence>
<dbReference type="GO" id="GO:0004146">
    <property type="term" value="F:dihydrofolate reductase activity"/>
    <property type="evidence" value="ECO:0007669"/>
    <property type="project" value="UniProtKB-EC"/>
</dbReference>
<keyword evidence="11" id="KW-1185">Reference proteome</keyword>
<dbReference type="PANTHER" id="PTHR48069">
    <property type="entry name" value="DIHYDROFOLATE REDUCTASE"/>
    <property type="match status" value="1"/>
</dbReference>
<gene>
    <name evidence="10" type="ORF">ACFP7A_10200</name>
</gene>
<dbReference type="RefSeq" id="WP_253076549.1">
    <property type="nucleotide sequence ID" value="NZ_JAMXWN010000009.1"/>
</dbReference>
<evidence type="ECO:0000256" key="5">
    <source>
        <dbReference type="ARBA" id="ARBA00022857"/>
    </source>
</evidence>
<dbReference type="EC" id="1.5.1.3" evidence="3 7"/>
<comment type="pathway">
    <text evidence="1 7">Cofactor biosynthesis; tetrahydrofolate biosynthesis; 5,6,7,8-tetrahydrofolate from 7,8-dihydrofolate: step 1/1.</text>
</comment>
<evidence type="ECO:0000256" key="6">
    <source>
        <dbReference type="ARBA" id="ARBA00023002"/>
    </source>
</evidence>
<sequence>MISCLLAMDENQLIGRNNTLPWHLPDDLRYFKKITLGHPVIMGKNTFISIGKPLPERQNIVLTHHPEQFTDEVSCFGSVDEFLESRLSFGKECFVIGGAKVFQAFLPYTDRLYITHIRASFEGDTYFSGFHSEEWRLVSSIPGKLDQKNHYPHSFCIYERV</sequence>
<protein>
    <recommendedName>
        <fullName evidence="3 7">Dihydrofolate reductase</fullName>
        <ecNumber evidence="3 7">1.5.1.3</ecNumber>
    </recommendedName>
</protein>
<evidence type="ECO:0000313" key="11">
    <source>
        <dbReference type="Proteomes" id="UP001596267"/>
    </source>
</evidence>
<accession>A0ABW1WIB6</accession>